<comment type="function">
    <text evidence="9">Functions as a component of the nuclear pore complex (NPC).</text>
</comment>
<comment type="subunit">
    <text evidence="9">Component of the nuclear pore complex (NPC).</text>
</comment>
<dbReference type="OrthoDB" id="17644at2759"/>
<evidence type="ECO:0000313" key="11">
    <source>
        <dbReference type="Proteomes" id="UP000242146"/>
    </source>
</evidence>
<sequence>MDVAVGDLWMSVHLGYLMVLADQLPGGLSIAPEPTNEERITEPICYQYRAYADQLVLEFNMLKEAMEYNMACPVNANAWNKQLLTRHGITSLGEKALKSIALFCRNNQLIFVDQFIYTTLGDRLFEQKKYLECVSPYAYAENSTALDMIAKILLDQYLKDGSLDQVVTDKEYTLALETSPAYSFLYNYKILRDFIQAEQLDQAYDKLWMLMGSLGFVNAEYSLVLLIDAFDVYLSAKAATRTDTLQLLHQLDIAVKDEAWPSFATNYYACHHNGKELAPDLIAEKLKQRFIYYLMQLA</sequence>
<keyword evidence="4 9" id="KW-0509">mRNA transport</keyword>
<accession>A0A1X2GU70</accession>
<comment type="subcellular location">
    <subcellularLocation>
        <location evidence="1 9">Nucleus</location>
        <location evidence="1 9">Nuclear pore complex</location>
    </subcellularLocation>
</comment>
<dbReference type="InterPro" id="IPR011502">
    <property type="entry name" value="Nucleoporin_Nup85"/>
</dbReference>
<comment type="similarity">
    <text evidence="2 9">Belongs to the nucleoporin Nup85 family.</text>
</comment>
<reference evidence="10 11" key="1">
    <citation type="submission" date="2016-07" db="EMBL/GenBank/DDBJ databases">
        <title>Pervasive Adenine N6-methylation of Active Genes in Fungi.</title>
        <authorList>
            <consortium name="DOE Joint Genome Institute"/>
            <person name="Mondo S.J."/>
            <person name="Dannebaum R.O."/>
            <person name="Kuo R.C."/>
            <person name="Labutti K."/>
            <person name="Haridas S."/>
            <person name="Kuo A."/>
            <person name="Salamov A."/>
            <person name="Ahrendt S.R."/>
            <person name="Lipzen A."/>
            <person name="Sullivan W."/>
            <person name="Andreopoulos W.B."/>
            <person name="Clum A."/>
            <person name="Lindquist E."/>
            <person name="Daum C."/>
            <person name="Ramamoorthy G.K."/>
            <person name="Gryganskyi A."/>
            <person name="Culley D."/>
            <person name="Magnuson J.K."/>
            <person name="James T.Y."/>
            <person name="O'Malley M.A."/>
            <person name="Stajich J.E."/>
            <person name="Spatafora J.W."/>
            <person name="Visel A."/>
            <person name="Grigoriev I.V."/>
        </authorList>
    </citation>
    <scope>NUCLEOTIDE SEQUENCE [LARGE SCALE GENOMIC DNA]</scope>
    <source>
        <strain evidence="10 11">NRRL 3301</strain>
    </source>
</reference>
<organism evidence="10 11">
    <name type="scientific">Hesseltinella vesiculosa</name>
    <dbReference type="NCBI Taxonomy" id="101127"/>
    <lineage>
        <taxon>Eukaryota</taxon>
        <taxon>Fungi</taxon>
        <taxon>Fungi incertae sedis</taxon>
        <taxon>Mucoromycota</taxon>
        <taxon>Mucoromycotina</taxon>
        <taxon>Mucoromycetes</taxon>
        <taxon>Mucorales</taxon>
        <taxon>Cunninghamellaceae</taxon>
        <taxon>Hesseltinella</taxon>
    </lineage>
</organism>
<comment type="caution">
    <text evidence="10">The sequence shown here is derived from an EMBL/GenBank/DDBJ whole genome shotgun (WGS) entry which is preliminary data.</text>
</comment>
<keyword evidence="9" id="KW-0472">Membrane</keyword>
<evidence type="ECO:0000256" key="2">
    <source>
        <dbReference type="ARBA" id="ARBA00005573"/>
    </source>
</evidence>
<evidence type="ECO:0000256" key="5">
    <source>
        <dbReference type="ARBA" id="ARBA00022927"/>
    </source>
</evidence>
<keyword evidence="7 9" id="KW-0906">Nuclear pore complex</keyword>
<dbReference type="EMBL" id="MCGT01000003">
    <property type="protein sequence ID" value="ORX61536.1"/>
    <property type="molecule type" value="Genomic_DNA"/>
</dbReference>
<evidence type="ECO:0000256" key="9">
    <source>
        <dbReference type="RuleBase" id="RU365073"/>
    </source>
</evidence>
<dbReference type="PANTHER" id="PTHR13373">
    <property type="entry name" value="FROUNT PROTEIN-RELATED"/>
    <property type="match status" value="1"/>
</dbReference>
<evidence type="ECO:0000256" key="8">
    <source>
        <dbReference type="ARBA" id="ARBA00023242"/>
    </source>
</evidence>
<dbReference type="Pfam" id="PF07575">
    <property type="entry name" value="Nucleopor_Nup85"/>
    <property type="match status" value="1"/>
</dbReference>
<gene>
    <name evidence="10" type="ORF">DM01DRAFT_150722</name>
</gene>
<dbReference type="AlphaFoldDB" id="A0A1X2GU70"/>
<name>A0A1X2GU70_9FUNG</name>
<dbReference type="GO" id="GO:0031080">
    <property type="term" value="C:nuclear pore outer ring"/>
    <property type="evidence" value="ECO:0007669"/>
    <property type="project" value="TreeGrafter"/>
</dbReference>
<evidence type="ECO:0000313" key="10">
    <source>
        <dbReference type="EMBL" id="ORX61536.1"/>
    </source>
</evidence>
<dbReference type="GO" id="GO:0006606">
    <property type="term" value="P:protein import into nucleus"/>
    <property type="evidence" value="ECO:0007669"/>
    <property type="project" value="TreeGrafter"/>
</dbReference>
<dbReference type="Proteomes" id="UP000242146">
    <property type="component" value="Unassembled WGS sequence"/>
</dbReference>
<evidence type="ECO:0000256" key="7">
    <source>
        <dbReference type="ARBA" id="ARBA00023132"/>
    </source>
</evidence>
<evidence type="ECO:0000256" key="3">
    <source>
        <dbReference type="ARBA" id="ARBA00022448"/>
    </source>
</evidence>
<dbReference type="GO" id="GO:0017056">
    <property type="term" value="F:structural constituent of nuclear pore"/>
    <property type="evidence" value="ECO:0007669"/>
    <property type="project" value="TreeGrafter"/>
</dbReference>
<evidence type="ECO:0000256" key="6">
    <source>
        <dbReference type="ARBA" id="ARBA00023010"/>
    </source>
</evidence>
<proteinExistence type="inferred from homology"/>
<keyword evidence="3 9" id="KW-0813">Transport</keyword>
<keyword evidence="5 9" id="KW-0653">Protein transport</keyword>
<dbReference type="GO" id="GO:0006406">
    <property type="term" value="P:mRNA export from nucleus"/>
    <property type="evidence" value="ECO:0007669"/>
    <property type="project" value="TreeGrafter"/>
</dbReference>
<dbReference type="STRING" id="101127.A0A1X2GU70"/>
<evidence type="ECO:0000256" key="1">
    <source>
        <dbReference type="ARBA" id="ARBA00004567"/>
    </source>
</evidence>
<keyword evidence="6 9" id="KW-0811">Translocation</keyword>
<dbReference type="PANTHER" id="PTHR13373:SF21">
    <property type="entry name" value="NUCLEAR PORE COMPLEX PROTEIN NUP85"/>
    <property type="match status" value="1"/>
</dbReference>
<protein>
    <recommendedName>
        <fullName evidence="9">Nuclear pore complex protein Nup85</fullName>
    </recommendedName>
</protein>
<keyword evidence="8 9" id="KW-0539">Nucleus</keyword>
<keyword evidence="11" id="KW-1185">Reference proteome</keyword>
<dbReference type="GO" id="GO:0045893">
    <property type="term" value="P:positive regulation of DNA-templated transcription"/>
    <property type="evidence" value="ECO:0007669"/>
    <property type="project" value="TreeGrafter"/>
</dbReference>
<evidence type="ECO:0000256" key="4">
    <source>
        <dbReference type="ARBA" id="ARBA00022816"/>
    </source>
</evidence>
<dbReference type="GO" id="GO:0031965">
    <property type="term" value="C:nuclear membrane"/>
    <property type="evidence" value="ECO:0007669"/>
    <property type="project" value="UniProtKB-UniRule"/>
</dbReference>